<name>A0A2Z5QWY4_9MICC</name>
<dbReference type="EMBL" id="AP017895">
    <property type="protein sequence ID" value="BAV86932.1"/>
    <property type="molecule type" value="Genomic_DNA"/>
</dbReference>
<dbReference type="RefSeq" id="WP_128087326.1">
    <property type="nucleotide sequence ID" value="NZ_CBDEQU010000076.1"/>
</dbReference>
<accession>A0A2Z5QWY4</accession>
<sequence length="102" mass="11553">MGTQDSNTQPPSPLHHKLNTVQARIDAHVFGSGPMAQSLAIIEKMRAEGATDHEIDTTLHKKKLPSVVDVGRKSVLHLPSWWWLNRRKKSLENKISKRAKRN</sequence>
<protein>
    <submittedName>
        <fullName evidence="1">Uncharacterized protein</fullName>
    </submittedName>
</protein>
<dbReference type="AlphaFoldDB" id="A0A2Z5QWY4"/>
<evidence type="ECO:0000313" key="2">
    <source>
        <dbReference type="Proteomes" id="UP000250241"/>
    </source>
</evidence>
<reference evidence="1 2" key="1">
    <citation type="submission" date="2016-10" db="EMBL/GenBank/DDBJ databases">
        <title>Genome sequence of Rothia aeria strain JCM11412.</title>
        <authorList>
            <person name="Nambu T."/>
        </authorList>
    </citation>
    <scope>NUCLEOTIDE SEQUENCE [LARGE SCALE GENOMIC DNA]</scope>
    <source>
        <strain evidence="1 2">JCM 11412</strain>
    </source>
</reference>
<dbReference type="Proteomes" id="UP000250241">
    <property type="component" value="Chromosome"/>
</dbReference>
<gene>
    <name evidence="1" type="ORF">RA11412_0633</name>
</gene>
<organism evidence="1 2">
    <name type="scientific">Rothia aeria</name>
    <dbReference type="NCBI Taxonomy" id="172042"/>
    <lineage>
        <taxon>Bacteria</taxon>
        <taxon>Bacillati</taxon>
        <taxon>Actinomycetota</taxon>
        <taxon>Actinomycetes</taxon>
        <taxon>Micrococcales</taxon>
        <taxon>Micrococcaceae</taxon>
        <taxon>Rothia</taxon>
    </lineage>
</organism>
<dbReference type="GeneID" id="93861729"/>
<dbReference type="KEGG" id="raj:RA11412_0633"/>
<evidence type="ECO:0000313" key="1">
    <source>
        <dbReference type="EMBL" id="BAV86932.1"/>
    </source>
</evidence>
<proteinExistence type="predicted"/>
<keyword evidence="2" id="KW-1185">Reference proteome</keyword>